<dbReference type="Proteomes" id="UP000199533">
    <property type="component" value="Unassembled WGS sequence"/>
</dbReference>
<reference evidence="2" key="1">
    <citation type="submission" date="2016-10" db="EMBL/GenBank/DDBJ databases">
        <authorList>
            <person name="Varghese N."/>
            <person name="Submissions S."/>
        </authorList>
    </citation>
    <scope>NUCLEOTIDE SEQUENCE [LARGE SCALE GENOMIC DNA]</scope>
    <source>
        <strain evidence="2">Nm69</strain>
    </source>
</reference>
<evidence type="ECO:0000313" key="2">
    <source>
        <dbReference type="Proteomes" id="UP000199533"/>
    </source>
</evidence>
<dbReference type="EMBL" id="FOSP01000027">
    <property type="protein sequence ID" value="SFL02810.1"/>
    <property type="molecule type" value="Genomic_DNA"/>
</dbReference>
<dbReference type="OrthoDB" id="8548861at2"/>
<dbReference type="STRING" id="52441.SAMN05216302_10277"/>
<keyword evidence="2" id="KW-1185">Reference proteome</keyword>
<organism evidence="1 2">
    <name type="scientific">Nitrosomonas aestuarii</name>
    <dbReference type="NCBI Taxonomy" id="52441"/>
    <lineage>
        <taxon>Bacteria</taxon>
        <taxon>Pseudomonadati</taxon>
        <taxon>Pseudomonadota</taxon>
        <taxon>Betaproteobacteria</taxon>
        <taxon>Nitrosomonadales</taxon>
        <taxon>Nitrosomonadaceae</taxon>
        <taxon>Nitrosomonas</taxon>
    </lineage>
</organism>
<dbReference type="RefSeq" id="WP_090701529.1">
    <property type="nucleotide sequence ID" value="NZ_FOSP01000027.1"/>
</dbReference>
<accession>A0A1I4ECV2</accession>
<protein>
    <submittedName>
        <fullName evidence="1">Uncharacterized protein</fullName>
    </submittedName>
</protein>
<dbReference type="AlphaFoldDB" id="A0A1I4ECV2"/>
<gene>
    <name evidence="1" type="ORF">SAMN05216302_10277</name>
</gene>
<evidence type="ECO:0000313" key="1">
    <source>
        <dbReference type="EMBL" id="SFL02810.1"/>
    </source>
</evidence>
<sequence length="136" mass="15269">MFRLINVSTSNYRETATKPVLVNGVWECGNFRVTDQFGDKYAVSEVADYPTEIDSISFKMCFTSSERIKANQLRATDSVIDDFWKILDDPRTSTVMLSLQSVQGAIEHTLNAIDDDPENPIDVQARKADILSGKMV</sequence>
<name>A0A1I4ECV2_9PROT</name>
<proteinExistence type="predicted"/>